<reference evidence="2" key="2">
    <citation type="submission" date="2023-04" db="EMBL/GenBank/DDBJ databases">
        <authorList>
            <person name="Bu L."/>
            <person name="Lu L."/>
            <person name="Laidemitt M.R."/>
            <person name="Zhang S.M."/>
            <person name="Mutuku M."/>
            <person name="Mkoji G."/>
            <person name="Steinauer M."/>
            <person name="Loker E.S."/>
        </authorList>
    </citation>
    <scope>NUCLEOTIDE SEQUENCE</scope>
    <source>
        <strain evidence="2">KasaAsao</strain>
        <tissue evidence="2">Whole Snail</tissue>
    </source>
</reference>
<dbReference type="AlphaFoldDB" id="A0AAD8F0B4"/>
<keyword evidence="3" id="KW-1185">Reference proteome</keyword>
<evidence type="ECO:0000313" key="2">
    <source>
        <dbReference type="EMBL" id="KAK0045978.1"/>
    </source>
</evidence>
<protein>
    <submittedName>
        <fullName evidence="2">Uncharacterized protein</fullName>
    </submittedName>
</protein>
<dbReference type="EMBL" id="JASAOG010000172">
    <property type="protein sequence ID" value="KAK0045978.1"/>
    <property type="molecule type" value="Genomic_DNA"/>
</dbReference>
<accession>A0AAD8F0B4</accession>
<feature type="compositionally biased region" description="Basic and acidic residues" evidence="1">
    <location>
        <begin position="406"/>
        <end position="416"/>
    </location>
</feature>
<proteinExistence type="predicted"/>
<feature type="region of interest" description="Disordered" evidence="1">
    <location>
        <begin position="397"/>
        <end position="416"/>
    </location>
</feature>
<reference evidence="2" key="1">
    <citation type="journal article" date="2023" name="PLoS Negl. Trop. Dis.">
        <title>A genome sequence for Biomphalaria pfeifferi, the major vector snail for the human-infecting parasite Schistosoma mansoni.</title>
        <authorList>
            <person name="Bu L."/>
            <person name="Lu L."/>
            <person name="Laidemitt M.R."/>
            <person name="Zhang S.M."/>
            <person name="Mutuku M."/>
            <person name="Mkoji G."/>
            <person name="Steinauer M."/>
            <person name="Loker E.S."/>
        </authorList>
    </citation>
    <scope>NUCLEOTIDE SEQUENCE</scope>
    <source>
        <strain evidence="2">KasaAsao</strain>
    </source>
</reference>
<sequence>MSIDGSGNVNVFFSSPRVSFGEPPNHTHSILPCTTSSLLTFADMVLALDNKHVLEADAIESSCGYLGKGDSDHTYASNGYIRTTRSQTAKAAAQLEHQMAHEKEMPDKTKYEKYDAFLRKPLKYSSNSEANQSDNNELLFKTKRCSSVENLNSTVTKHSIKIEVESANAVSRTCEWPNAFLKNSPRKSSSFEEVCFDTNKSSIKISKSTESVQRASASFTLHRLVNDTLEFPCWPRKADHTYATATWDGTAASHCLFEQEMSKDNISEDHEMEVVDHDYVSQQLNHSREPPISEQSQSMHNVFLQKEDHTYVKPKNISCSPEASEIVVSAQESIERPYFSSATFPRQKMRDDHTYFQSGLSRKNCGSDGTRDWSSAQNVADMFTSEDKYIEEAYKSLQSSTQSSYAKKDHNYSTST</sequence>
<comment type="caution">
    <text evidence="2">The sequence shown here is derived from an EMBL/GenBank/DDBJ whole genome shotgun (WGS) entry which is preliminary data.</text>
</comment>
<organism evidence="2 3">
    <name type="scientific">Biomphalaria pfeifferi</name>
    <name type="common">Bloodfluke planorb</name>
    <name type="synonym">Freshwater snail</name>
    <dbReference type="NCBI Taxonomy" id="112525"/>
    <lineage>
        <taxon>Eukaryota</taxon>
        <taxon>Metazoa</taxon>
        <taxon>Spiralia</taxon>
        <taxon>Lophotrochozoa</taxon>
        <taxon>Mollusca</taxon>
        <taxon>Gastropoda</taxon>
        <taxon>Heterobranchia</taxon>
        <taxon>Euthyneura</taxon>
        <taxon>Panpulmonata</taxon>
        <taxon>Hygrophila</taxon>
        <taxon>Lymnaeoidea</taxon>
        <taxon>Planorbidae</taxon>
        <taxon>Biomphalaria</taxon>
    </lineage>
</organism>
<name>A0AAD8F0B4_BIOPF</name>
<gene>
    <name evidence="2" type="ORF">Bpfe_024557</name>
</gene>
<dbReference type="Proteomes" id="UP001233172">
    <property type="component" value="Unassembled WGS sequence"/>
</dbReference>
<evidence type="ECO:0000256" key="1">
    <source>
        <dbReference type="SAM" id="MobiDB-lite"/>
    </source>
</evidence>
<evidence type="ECO:0000313" key="3">
    <source>
        <dbReference type="Proteomes" id="UP001233172"/>
    </source>
</evidence>